<dbReference type="RefSeq" id="WP_425517947.1">
    <property type="nucleotide sequence ID" value="NZ_AP023359.1"/>
</dbReference>
<proteinExistence type="predicted"/>
<evidence type="ECO:0000313" key="1">
    <source>
        <dbReference type="EMBL" id="BCJ68595.1"/>
    </source>
</evidence>
<accession>A0A810NB80</accession>
<organism evidence="1 2">
    <name type="scientific">Polymorphospora rubra</name>
    <dbReference type="NCBI Taxonomy" id="338584"/>
    <lineage>
        <taxon>Bacteria</taxon>
        <taxon>Bacillati</taxon>
        <taxon>Actinomycetota</taxon>
        <taxon>Actinomycetes</taxon>
        <taxon>Micromonosporales</taxon>
        <taxon>Micromonosporaceae</taxon>
        <taxon>Polymorphospora</taxon>
    </lineage>
</organism>
<dbReference type="Proteomes" id="UP000680866">
    <property type="component" value="Chromosome"/>
</dbReference>
<dbReference type="EMBL" id="AP023359">
    <property type="protein sequence ID" value="BCJ68595.1"/>
    <property type="molecule type" value="Genomic_DNA"/>
</dbReference>
<gene>
    <name evidence="1" type="ORF">Prubr_56160</name>
</gene>
<dbReference type="AlphaFoldDB" id="A0A810NB80"/>
<evidence type="ECO:0000313" key="2">
    <source>
        <dbReference type="Proteomes" id="UP000680866"/>
    </source>
</evidence>
<sequence length="131" mass="13210">MSGPGKPSTARPGGGAVARLSLLTRVGWGGTLLLAPRAVLRRLGRPSGPAVATLRILGARHLVQAAVLARHPVPAVFGLGAGVDGVHALTTAALAAVDRPQRRIALGDGAIAVALMTLDLWTARAPAAKGR</sequence>
<name>A0A810NB80_9ACTN</name>
<protein>
    <submittedName>
        <fullName evidence="1">Uncharacterized protein</fullName>
    </submittedName>
</protein>
<reference evidence="1" key="1">
    <citation type="submission" date="2020-08" db="EMBL/GenBank/DDBJ databases">
        <title>Whole genome shotgun sequence of Polymorphospora rubra NBRC 101157.</title>
        <authorList>
            <person name="Komaki H."/>
            <person name="Tamura T."/>
        </authorList>
    </citation>
    <scope>NUCLEOTIDE SEQUENCE</scope>
    <source>
        <strain evidence="1">NBRC 101157</strain>
    </source>
</reference>
<dbReference type="KEGG" id="pry:Prubr_56160"/>
<keyword evidence="2" id="KW-1185">Reference proteome</keyword>